<sequence>MEQRKNHIVILVTTGNQIEAKKIARVLVEEKLAGCVNFYPVTSVYRWQNEICEDAEWQLVIKTDEQLFSTLSARIQDLHSYDVPEIIALPIVNSSMAYIQWLQDSLQKV</sequence>
<evidence type="ECO:0000313" key="2">
    <source>
        <dbReference type="EMBL" id="MTF39422.1"/>
    </source>
</evidence>
<reference evidence="2 3" key="1">
    <citation type="submission" date="2019-11" db="EMBL/GenBank/DDBJ databases">
        <title>Isolation of a new High Light Tolerant Cyanobacteria.</title>
        <authorList>
            <person name="Dobson Z."/>
            <person name="Vaughn N."/>
            <person name="Vaughn M."/>
            <person name="Fromme P."/>
            <person name="Mazor Y."/>
        </authorList>
    </citation>
    <scope>NUCLEOTIDE SEQUENCE [LARGE SCALE GENOMIC DNA]</scope>
    <source>
        <strain evidence="2 3">0216</strain>
    </source>
</reference>
<comment type="caution">
    <text evidence="2">The sequence shown here is derived from an EMBL/GenBank/DDBJ whole genome shotgun (WGS) entry which is preliminary data.</text>
</comment>
<dbReference type="AlphaFoldDB" id="A0A844GWI5"/>
<evidence type="ECO:0000256" key="1">
    <source>
        <dbReference type="ARBA" id="ARBA00010169"/>
    </source>
</evidence>
<gene>
    <name evidence="2" type="ORF">GGC33_10850</name>
</gene>
<dbReference type="SUPFAM" id="SSF54913">
    <property type="entry name" value="GlnB-like"/>
    <property type="match status" value="1"/>
</dbReference>
<dbReference type="InterPro" id="IPR004323">
    <property type="entry name" value="Ion_tolerance_CutA"/>
</dbReference>
<protein>
    <submittedName>
        <fullName evidence="2">Divalent cation tolerance protein CutA</fullName>
    </submittedName>
</protein>
<dbReference type="InterPro" id="IPR011322">
    <property type="entry name" value="N-reg_PII-like_a/b"/>
</dbReference>
<dbReference type="Proteomes" id="UP000437131">
    <property type="component" value="Unassembled WGS sequence"/>
</dbReference>
<dbReference type="InterPro" id="IPR015867">
    <property type="entry name" value="N-reg_PII/ATP_PRibTrfase_C"/>
</dbReference>
<evidence type="ECO:0000313" key="3">
    <source>
        <dbReference type="Proteomes" id="UP000437131"/>
    </source>
</evidence>
<dbReference type="PANTHER" id="PTHR23419">
    <property type="entry name" value="DIVALENT CATION TOLERANCE CUTA-RELATED"/>
    <property type="match status" value="1"/>
</dbReference>
<dbReference type="Pfam" id="PF03091">
    <property type="entry name" value="CutA1"/>
    <property type="match status" value="1"/>
</dbReference>
<dbReference type="Gene3D" id="3.30.70.120">
    <property type="match status" value="1"/>
</dbReference>
<comment type="similarity">
    <text evidence="1">Belongs to the CutA family.</text>
</comment>
<name>A0A844GWI5_9CHRO</name>
<organism evidence="2 3">
    <name type="scientific">Cyanobacterium aponinum 0216</name>
    <dbReference type="NCBI Taxonomy" id="2676140"/>
    <lineage>
        <taxon>Bacteria</taxon>
        <taxon>Bacillati</taxon>
        <taxon>Cyanobacteriota</taxon>
        <taxon>Cyanophyceae</taxon>
        <taxon>Oscillatoriophycideae</taxon>
        <taxon>Chroococcales</taxon>
        <taxon>Geminocystaceae</taxon>
        <taxon>Cyanobacterium</taxon>
    </lineage>
</organism>
<dbReference type="EMBL" id="WMIA01000012">
    <property type="protein sequence ID" value="MTF39422.1"/>
    <property type="molecule type" value="Genomic_DNA"/>
</dbReference>
<dbReference type="RefSeq" id="WP_015218761.1">
    <property type="nucleotide sequence ID" value="NZ_WMIA01000012.1"/>
</dbReference>
<dbReference type="PANTHER" id="PTHR23419:SF8">
    <property type="entry name" value="FI09726P"/>
    <property type="match status" value="1"/>
</dbReference>
<proteinExistence type="inferred from homology"/>
<dbReference type="GO" id="GO:0010038">
    <property type="term" value="P:response to metal ion"/>
    <property type="evidence" value="ECO:0007669"/>
    <property type="project" value="InterPro"/>
</dbReference>
<accession>A0A844GWI5</accession>
<dbReference type="GO" id="GO:0005507">
    <property type="term" value="F:copper ion binding"/>
    <property type="evidence" value="ECO:0007669"/>
    <property type="project" value="TreeGrafter"/>
</dbReference>